<proteinExistence type="predicted"/>
<protein>
    <submittedName>
        <fullName evidence="2">Heterokaryon incompatibility protein-domain-containing protein</fullName>
    </submittedName>
</protein>
<accession>A0AAD6G9Z4</accession>
<dbReference type="InterPro" id="IPR010730">
    <property type="entry name" value="HET"/>
</dbReference>
<comment type="caution">
    <text evidence="2">The sequence shown here is derived from an EMBL/GenBank/DDBJ whole genome shotgun (WGS) entry which is preliminary data.</text>
</comment>
<evidence type="ECO:0000259" key="1">
    <source>
        <dbReference type="Pfam" id="PF06985"/>
    </source>
</evidence>
<dbReference type="PANTHER" id="PTHR33112">
    <property type="entry name" value="DOMAIN PROTEIN, PUTATIVE-RELATED"/>
    <property type="match status" value="1"/>
</dbReference>
<evidence type="ECO:0000313" key="2">
    <source>
        <dbReference type="EMBL" id="KAJ5523985.1"/>
    </source>
</evidence>
<sequence>MNRIEAWLSHCDRNHEFCRDHDSTLFFPTRVIDVKEIESGKVHLRDRKDIIAQEGLQTDAGTQTSEEYQGHFPVYWTLSHRWGDPDKILKLLRGNKDQFKKGLSLTTGSVPKTFQDAMWTIHRLKYRYIWIDSFCIFQDSIEDWQKEADKVSHIYRNSFCNISAILSSYEPTSTLFASERSPRLLFPFSVKLFADGPQTYIINKKSVWKDEIESSPLSTRGWVVQERFLAPRIIHFAQNQVFWECLENARCEADPDDHIGIIGDPEISHMSPRVTAYKDALKELAESELSSFFLTSSWDRTKIDWNRDSVGQHIFYIERVLWRRMISIYTACNLSNQSDRLIAMAGIAKAFQEVTLSTYLAGLWAHSLHTDLLWESNASEGGVVHRNTLHVPSWSWASVFGGNVRLYGYTRFGGDPASQIKYITSRLEAERPRGDLMGLLGRAELEIECVLLYYRWNGNSQSLGIFADELRTEPAFNGGRIWGTKLKLDTHELVQDFKDKILIEGECIPTTVEREAYGASVNRFLVVEKVPEGKYRRLGVYELEEQGASSAFGNKERTFIILV</sequence>
<name>A0AAD6G9Z4_9EURO</name>
<feature type="domain" description="Heterokaryon incompatibility" evidence="1">
    <location>
        <begin position="75"/>
        <end position="226"/>
    </location>
</feature>
<evidence type="ECO:0000313" key="3">
    <source>
        <dbReference type="Proteomes" id="UP001220324"/>
    </source>
</evidence>
<keyword evidence="3" id="KW-1185">Reference proteome</keyword>
<organism evidence="2 3">
    <name type="scientific">Penicillium frequentans</name>
    <dbReference type="NCBI Taxonomy" id="3151616"/>
    <lineage>
        <taxon>Eukaryota</taxon>
        <taxon>Fungi</taxon>
        <taxon>Dikarya</taxon>
        <taxon>Ascomycota</taxon>
        <taxon>Pezizomycotina</taxon>
        <taxon>Eurotiomycetes</taxon>
        <taxon>Eurotiomycetidae</taxon>
        <taxon>Eurotiales</taxon>
        <taxon>Aspergillaceae</taxon>
        <taxon>Penicillium</taxon>
    </lineage>
</organism>
<dbReference type="Pfam" id="PF06985">
    <property type="entry name" value="HET"/>
    <property type="match status" value="1"/>
</dbReference>
<dbReference type="EMBL" id="JAQIZZ010000008">
    <property type="protein sequence ID" value="KAJ5523985.1"/>
    <property type="molecule type" value="Genomic_DNA"/>
</dbReference>
<dbReference type="Proteomes" id="UP001220324">
    <property type="component" value="Unassembled WGS sequence"/>
</dbReference>
<dbReference type="PANTHER" id="PTHR33112:SF10">
    <property type="entry name" value="TOL"/>
    <property type="match status" value="1"/>
</dbReference>
<gene>
    <name evidence="2" type="ORF">N7494_010635</name>
</gene>
<dbReference type="AlphaFoldDB" id="A0AAD6G9Z4"/>
<reference evidence="2 3" key="1">
    <citation type="journal article" date="2023" name="IMA Fungus">
        <title>Comparative genomic study of the Penicillium genus elucidates a diverse pangenome and 15 lateral gene transfer events.</title>
        <authorList>
            <person name="Petersen C."/>
            <person name="Sorensen T."/>
            <person name="Nielsen M.R."/>
            <person name="Sondergaard T.E."/>
            <person name="Sorensen J.L."/>
            <person name="Fitzpatrick D.A."/>
            <person name="Frisvad J.C."/>
            <person name="Nielsen K.L."/>
        </authorList>
    </citation>
    <scope>NUCLEOTIDE SEQUENCE [LARGE SCALE GENOMIC DNA]</scope>
    <source>
        <strain evidence="2 3">IBT 35679</strain>
    </source>
</reference>